<dbReference type="FunFam" id="3.30.40.10:FF:000442">
    <property type="entry name" value="RING-type E3 ubiquitin transferase"/>
    <property type="match status" value="1"/>
</dbReference>
<dbReference type="PROSITE" id="PS50176">
    <property type="entry name" value="ARM_REPEAT"/>
    <property type="match status" value="1"/>
</dbReference>
<dbReference type="InterPro" id="IPR003613">
    <property type="entry name" value="Ubox_domain"/>
</dbReference>
<evidence type="ECO:0000256" key="3">
    <source>
        <dbReference type="ARBA" id="ARBA00012483"/>
    </source>
</evidence>
<evidence type="ECO:0000256" key="2">
    <source>
        <dbReference type="ARBA" id="ARBA00004906"/>
    </source>
</evidence>
<dbReference type="InterPro" id="IPR000225">
    <property type="entry name" value="Armadillo"/>
</dbReference>
<feature type="domain" description="U-box" evidence="8">
    <location>
        <begin position="276"/>
        <end position="350"/>
    </location>
</feature>
<evidence type="ECO:0000259" key="8">
    <source>
        <dbReference type="PROSITE" id="PS51698"/>
    </source>
</evidence>
<dbReference type="PANTHER" id="PTHR23315:SF116">
    <property type="entry name" value="RING-TYPE E3 UBIQUITIN TRANSFERASE"/>
    <property type="match status" value="1"/>
</dbReference>
<dbReference type="SMART" id="SM00504">
    <property type="entry name" value="Ubox"/>
    <property type="match status" value="1"/>
</dbReference>
<dbReference type="SUPFAM" id="SSF48371">
    <property type="entry name" value="ARM repeat"/>
    <property type="match status" value="1"/>
</dbReference>
<dbReference type="InterPro" id="IPR045210">
    <property type="entry name" value="RING-Ubox_PUB"/>
</dbReference>
<evidence type="ECO:0000313" key="9">
    <source>
        <dbReference type="EMBL" id="MBW89885.1"/>
    </source>
</evidence>
<dbReference type="AlphaFoldDB" id="A0A2P2J8S2"/>
<evidence type="ECO:0000256" key="4">
    <source>
        <dbReference type="ARBA" id="ARBA00022679"/>
    </source>
</evidence>
<dbReference type="PANTHER" id="PTHR23315">
    <property type="entry name" value="U BOX DOMAIN-CONTAINING"/>
    <property type="match status" value="1"/>
</dbReference>
<dbReference type="EC" id="2.3.2.27" evidence="3"/>
<keyword evidence="6" id="KW-0833">Ubl conjugation pathway</keyword>
<dbReference type="Gene3D" id="3.30.40.10">
    <property type="entry name" value="Zinc/RING finger domain, C3HC4 (zinc finger)"/>
    <property type="match status" value="1"/>
</dbReference>
<sequence>MIQKFHCSDRRILTFPAVHPCESIAPETLLSSLITASQTICNYQSEFFATHRRNARETIRQIGILVIFLEELRDRKLLLSDSTILCLSELHLACQKIQFLIEDCTRAGAKLWMLMKSQRVANQFRVLIRSIATALDVLPLNLIDVCVEVKEFVEMVAKQARKTKFEIDPEDEWASKQVRLILDHFEKGIEPESSLIKRVFDNLEIRSWSGCNEEIKFLEEEIDIHCSDRDEREVPFLSSLLGLANYCRGVLFETLDYRNNDRSYARCSSTETLSCLNPEDFRCPISLELMTDPVTVSTGQTYDRSSIQKWLNAGNMICPKTGERLTSTDLVPNASLHKVIQQFCADRGVSLSKSGRASHDLMRTVVPGSPAAAEATKFLSRHLTRRLIFGSTEQKKKAAQEIRLFAKSNIFNRSCLIEAGAIPPLLNLLSSPDRSTQEKAIAALLKLSKHASGKKVIIESGGVRSIIAVLKMGSSLEARQLAAATIFYLASVKGYRKLIGETSEAVPALVELIKNGTSCGKKNAMVAIFGLLLYPGNHRRVLASGIIPLLADIPSSADKEEFLADSLAILATLAESAEGTFEILQNLPIPSITRILQSLPSKSGKEYCVSILLSLCENGGVTVIEALAKDTSLMSSLYSLITDGTSHARSKARTLIDILHKLRETSSSGLVASAVQCERPLYIRNAHSRFLLN</sequence>
<comment type="pathway">
    <text evidence="2">Protein modification; protein ubiquitination.</text>
</comment>
<evidence type="ECO:0000256" key="1">
    <source>
        <dbReference type="ARBA" id="ARBA00000900"/>
    </source>
</evidence>
<dbReference type="SMART" id="SM00185">
    <property type="entry name" value="ARM"/>
    <property type="match status" value="3"/>
</dbReference>
<dbReference type="Gene3D" id="1.25.10.10">
    <property type="entry name" value="Leucine-rich Repeat Variant"/>
    <property type="match status" value="1"/>
</dbReference>
<dbReference type="GO" id="GO:0061630">
    <property type="term" value="F:ubiquitin protein ligase activity"/>
    <property type="evidence" value="ECO:0007669"/>
    <property type="project" value="UniProtKB-EC"/>
</dbReference>
<organism evidence="9">
    <name type="scientific">Rhizophora mucronata</name>
    <name type="common">Asiatic mangrove</name>
    <dbReference type="NCBI Taxonomy" id="61149"/>
    <lineage>
        <taxon>Eukaryota</taxon>
        <taxon>Viridiplantae</taxon>
        <taxon>Streptophyta</taxon>
        <taxon>Embryophyta</taxon>
        <taxon>Tracheophyta</taxon>
        <taxon>Spermatophyta</taxon>
        <taxon>Magnoliopsida</taxon>
        <taxon>eudicotyledons</taxon>
        <taxon>Gunneridae</taxon>
        <taxon>Pentapetalae</taxon>
        <taxon>rosids</taxon>
        <taxon>fabids</taxon>
        <taxon>Malpighiales</taxon>
        <taxon>Rhizophoraceae</taxon>
        <taxon>Rhizophora</taxon>
    </lineage>
</organism>
<dbReference type="PROSITE" id="PS51698">
    <property type="entry name" value="U_BOX"/>
    <property type="match status" value="1"/>
</dbReference>
<dbReference type="InterPro" id="IPR058678">
    <property type="entry name" value="ARM_PUB"/>
</dbReference>
<protein>
    <recommendedName>
        <fullName evidence="3">RING-type E3 ubiquitin transferase</fullName>
        <ecNumber evidence="3">2.3.2.27</ecNumber>
    </recommendedName>
</protein>
<proteinExistence type="predicted"/>
<dbReference type="InterPro" id="IPR057623">
    <property type="entry name" value="PUB12-19-like_N"/>
</dbReference>
<evidence type="ECO:0000256" key="6">
    <source>
        <dbReference type="ARBA" id="ARBA00022786"/>
    </source>
</evidence>
<dbReference type="InterPro" id="IPR016024">
    <property type="entry name" value="ARM-type_fold"/>
</dbReference>
<feature type="repeat" description="ARM" evidence="7">
    <location>
        <begin position="420"/>
        <end position="462"/>
    </location>
</feature>
<dbReference type="GO" id="GO:0016567">
    <property type="term" value="P:protein ubiquitination"/>
    <property type="evidence" value="ECO:0007669"/>
    <property type="project" value="UniProtKB-UniPathway"/>
</dbReference>
<dbReference type="Pfam" id="PF25368">
    <property type="entry name" value="PUB10_N"/>
    <property type="match status" value="1"/>
</dbReference>
<evidence type="ECO:0000256" key="7">
    <source>
        <dbReference type="PROSITE-ProRule" id="PRU00259"/>
    </source>
</evidence>
<dbReference type="Pfam" id="PF04564">
    <property type="entry name" value="U-box"/>
    <property type="match status" value="1"/>
</dbReference>
<dbReference type="Pfam" id="PF25598">
    <property type="entry name" value="ARM_PUB"/>
    <property type="match status" value="1"/>
</dbReference>
<dbReference type="UniPathway" id="UPA00143"/>
<dbReference type="GO" id="GO:0010029">
    <property type="term" value="P:regulation of seed germination"/>
    <property type="evidence" value="ECO:0007669"/>
    <property type="project" value="UniProtKB-ARBA"/>
</dbReference>
<dbReference type="CDD" id="cd16664">
    <property type="entry name" value="RING-Ubox_PUB"/>
    <property type="match status" value="1"/>
</dbReference>
<comment type="catalytic activity">
    <reaction evidence="1">
        <text>S-ubiquitinyl-[E2 ubiquitin-conjugating enzyme]-L-cysteine + [acceptor protein]-L-lysine = [E2 ubiquitin-conjugating enzyme]-L-cysteine + N(6)-ubiquitinyl-[acceptor protein]-L-lysine.</text>
        <dbReference type="EC" id="2.3.2.27"/>
    </reaction>
</comment>
<dbReference type="FunFam" id="1.25.10.10:FF:000485">
    <property type="entry name" value="RING-type E3 ubiquitin transferase"/>
    <property type="match status" value="1"/>
</dbReference>
<dbReference type="InterPro" id="IPR013083">
    <property type="entry name" value="Znf_RING/FYVE/PHD"/>
</dbReference>
<reference evidence="9" key="1">
    <citation type="submission" date="2018-02" db="EMBL/GenBank/DDBJ databases">
        <title>Rhizophora mucronata_Transcriptome.</title>
        <authorList>
            <person name="Meera S.P."/>
            <person name="Sreeshan A."/>
            <person name="Augustine A."/>
        </authorList>
    </citation>
    <scope>NUCLEOTIDE SEQUENCE</scope>
    <source>
        <tissue evidence="9">Leaf</tissue>
    </source>
</reference>
<dbReference type="InterPro" id="IPR011989">
    <property type="entry name" value="ARM-like"/>
</dbReference>
<accession>A0A2P2J8S2</accession>
<dbReference type="EMBL" id="GGEC01009402">
    <property type="protein sequence ID" value="MBW89885.1"/>
    <property type="molecule type" value="Transcribed_RNA"/>
</dbReference>
<keyword evidence="5" id="KW-0677">Repeat</keyword>
<evidence type="ECO:0000256" key="5">
    <source>
        <dbReference type="ARBA" id="ARBA00022737"/>
    </source>
</evidence>
<dbReference type="SUPFAM" id="SSF57850">
    <property type="entry name" value="RING/U-box"/>
    <property type="match status" value="1"/>
</dbReference>
<name>A0A2P2J8S2_RHIMU</name>
<keyword evidence="4" id="KW-0808">Transferase</keyword>